<evidence type="ECO:0000313" key="1">
    <source>
        <dbReference type="EMBL" id="PSR78308.1"/>
    </source>
</evidence>
<proteinExistence type="predicted"/>
<name>A0A2R6NWK8_9APHY</name>
<dbReference type="AlphaFoldDB" id="A0A2R6NWK8"/>
<keyword evidence="2" id="KW-1185">Reference proteome</keyword>
<dbReference type="Proteomes" id="UP000186601">
    <property type="component" value="Unassembled WGS sequence"/>
</dbReference>
<sequence length="127" mass="14631">MRWTSQGRAHCELTVNQDTARLMSFLVVYYVRNPVNGERALEKKKGVVAVVKRILRLRCQCLRRPLQHYLNSLAVDPKDRPKFRLVFATKEKYRVGVWVLWNLLINAGQISVCGDHDGLRVLLVGNS</sequence>
<comment type="caution">
    <text evidence="1">The sequence shown here is derived from an EMBL/GenBank/DDBJ whole genome shotgun (WGS) entry which is preliminary data.</text>
</comment>
<organism evidence="1 2">
    <name type="scientific">Hermanssonia centrifuga</name>
    <dbReference type="NCBI Taxonomy" id="98765"/>
    <lineage>
        <taxon>Eukaryota</taxon>
        <taxon>Fungi</taxon>
        <taxon>Dikarya</taxon>
        <taxon>Basidiomycota</taxon>
        <taxon>Agaricomycotina</taxon>
        <taxon>Agaricomycetes</taxon>
        <taxon>Polyporales</taxon>
        <taxon>Meruliaceae</taxon>
        <taxon>Hermanssonia</taxon>
    </lineage>
</organism>
<gene>
    <name evidence="1" type="ORF">PHLCEN_2v7430</name>
</gene>
<dbReference type="EMBL" id="MLYV02000750">
    <property type="protein sequence ID" value="PSR78308.1"/>
    <property type="molecule type" value="Genomic_DNA"/>
</dbReference>
<reference evidence="1 2" key="1">
    <citation type="submission" date="2018-02" db="EMBL/GenBank/DDBJ databases">
        <title>Genome sequence of the basidiomycete white-rot fungus Phlebia centrifuga.</title>
        <authorList>
            <person name="Granchi Z."/>
            <person name="Peng M."/>
            <person name="de Vries R.P."/>
            <person name="Hilden K."/>
            <person name="Makela M.R."/>
            <person name="Grigoriev I."/>
            <person name="Riley R."/>
        </authorList>
    </citation>
    <scope>NUCLEOTIDE SEQUENCE [LARGE SCALE GENOMIC DNA]</scope>
    <source>
        <strain evidence="1 2">FBCC195</strain>
    </source>
</reference>
<accession>A0A2R6NWK8</accession>
<protein>
    <submittedName>
        <fullName evidence="1">Uncharacterized protein</fullName>
    </submittedName>
</protein>
<evidence type="ECO:0000313" key="2">
    <source>
        <dbReference type="Proteomes" id="UP000186601"/>
    </source>
</evidence>